<keyword evidence="6" id="KW-1185">Reference proteome</keyword>
<dbReference type="PROSITE" id="PS50075">
    <property type="entry name" value="CARRIER"/>
    <property type="match status" value="1"/>
</dbReference>
<dbReference type="PANTHER" id="PTHR45527">
    <property type="entry name" value="NONRIBOSOMAL PEPTIDE SYNTHETASE"/>
    <property type="match status" value="1"/>
</dbReference>
<dbReference type="InterPro" id="IPR020845">
    <property type="entry name" value="AMP-binding_CS"/>
</dbReference>
<dbReference type="InterPro" id="IPR010071">
    <property type="entry name" value="AA_adenyl_dom"/>
</dbReference>
<dbReference type="GO" id="GO:0043041">
    <property type="term" value="P:amino acid activation for nonribosomal peptide biosynthetic process"/>
    <property type="evidence" value="ECO:0007669"/>
    <property type="project" value="TreeGrafter"/>
</dbReference>
<name>A0A1Y0I893_9GAMM</name>
<protein>
    <submittedName>
        <fullName evidence="5">Non-ribosomal peptide synthetase modules-like protein</fullName>
    </submittedName>
</protein>
<dbReference type="InterPro" id="IPR000873">
    <property type="entry name" value="AMP-dep_synth/lig_dom"/>
</dbReference>
<reference evidence="5 6" key="1">
    <citation type="submission" date="2017-05" db="EMBL/GenBank/DDBJ databases">
        <title>Genomic insights into alkan degradation activity of Oleiphilus messinensis.</title>
        <authorList>
            <person name="Kozyavkin S.A."/>
            <person name="Slesarev A.I."/>
            <person name="Golyshin P.N."/>
            <person name="Korzhenkov A."/>
            <person name="Golyshina O.N."/>
            <person name="Toshchakov S.V."/>
        </authorList>
    </citation>
    <scope>NUCLEOTIDE SEQUENCE [LARGE SCALE GENOMIC DNA]</scope>
    <source>
        <strain evidence="5 6">ME102</strain>
    </source>
</reference>
<evidence type="ECO:0000256" key="1">
    <source>
        <dbReference type="ARBA" id="ARBA00001957"/>
    </source>
</evidence>
<dbReference type="RefSeq" id="WP_087461686.1">
    <property type="nucleotide sequence ID" value="NZ_CP021425.1"/>
</dbReference>
<dbReference type="InterPro" id="IPR009081">
    <property type="entry name" value="PP-bd_ACP"/>
</dbReference>
<dbReference type="Pfam" id="PF00501">
    <property type="entry name" value="AMP-binding"/>
    <property type="match status" value="1"/>
</dbReference>
<dbReference type="Gene3D" id="1.10.1200.10">
    <property type="entry name" value="ACP-like"/>
    <property type="match status" value="1"/>
</dbReference>
<dbReference type="Pfam" id="PF00668">
    <property type="entry name" value="Condensation"/>
    <property type="match status" value="1"/>
</dbReference>
<evidence type="ECO:0000259" key="4">
    <source>
        <dbReference type="PROSITE" id="PS50075"/>
    </source>
</evidence>
<dbReference type="GO" id="GO:0044550">
    <property type="term" value="P:secondary metabolite biosynthetic process"/>
    <property type="evidence" value="ECO:0007669"/>
    <property type="project" value="TreeGrafter"/>
</dbReference>
<dbReference type="GO" id="GO:0003824">
    <property type="term" value="F:catalytic activity"/>
    <property type="evidence" value="ECO:0007669"/>
    <property type="project" value="InterPro"/>
</dbReference>
<comment type="cofactor">
    <cofactor evidence="1">
        <name>pantetheine 4'-phosphate</name>
        <dbReference type="ChEBI" id="CHEBI:47942"/>
    </cofactor>
</comment>
<dbReference type="InterPro" id="IPR025110">
    <property type="entry name" value="AMP-bd_C"/>
</dbReference>
<dbReference type="GO" id="GO:0005737">
    <property type="term" value="C:cytoplasm"/>
    <property type="evidence" value="ECO:0007669"/>
    <property type="project" value="TreeGrafter"/>
</dbReference>
<dbReference type="PROSITE" id="PS00455">
    <property type="entry name" value="AMP_BINDING"/>
    <property type="match status" value="1"/>
</dbReference>
<sequence>MPEQNKNTLLFDANTIAARDYWQRSLSKAIDRSNLPLDSNNTAMDFQSVSGQLNAEVSELIQKISQGGHFLIYTIIVSGVHLCLRRYGFDADNDTQNISIVTGSPARKHDDDVTSAVDNALPIVSTLNEGHSFKDALMQIRTQLLDAYQHQHYSWQQIIDDFSLAAPDNRCPLFDVAVTYDAIHGSLPATLNNDISLFITSGQNGVLNYELQARKHRFNEARLPLFMEHLQNLLKQALGNPTRAINTLDLFGPLDQDIVQKAQNGPAIPLPDETLTEQWLQIVSAHPGNIAVTTQQDRISYHELDTLIRAISSQLEAFLNQSSTQSDPQHQANDPSVDKRLIGLYFRPGIEQVASMLATLDQNAAFLPLDPDYPSDRIEHMLKDSGCNVILSTQADAPLGLLENVKSSAKQFEIPAPMLESGTLTLTLTVLEHPGAHYPSELAYLIYTSGSTGLPKGVKIKATALSNLISAQIREFELDATSSTLQFASLNFDASISEMFTSLWSGGNLVVFPRDEIMPGPDLYHAISEFGVTHITLTPSSLALLPHEQTNDDLKTIIVAGEQCSAEIANRWRHRCKLINAYGPTEATVCTTMGVVPSQPELDRSATLGPDIGQPIQNVSCRIVAPSDSEPAVRDCAVGVPGELLISGLSLALGYHNRDEDQQKKFITLDGVPFYRSGDLASWQPDGRIRHMGRIDRQLKVRGFRIEPEEIESKLLKIKGIQQAATVAQIVTTGPKETALTTELKRLVAFVVLQPGCNLAATEIKTSLETALPEFMRPDLINIIPQIPVSPSGKVDYAQLERLDIQSTNTHFIAPRDEIELKVASIWKRLLNCRNVGATDNFFALGGFSLLAVRLMSAIQQTFSVNLPLTTLFEYPTVEQLSAKIKSHQQQLESSEWSPLVVITSHETQNPLYIIHPTGATVLCYYHLANQLMPDMPVTGIQAQGIEPGQNPIESIPEMARYYAEQICQDQPEGPLHLAGWSFGGVAVFELAVHLQERGREIAFLGLIDAYAPDVFQGKFADHDDAEIIASLLGGIAEVDPDALRGKDTETQLNIAIDATREAQALPMGFSIEQARRILNVSKQNYHAVETYQPRTYNGNLTLFRPQGEAHFAEEICGQDQTLGWHNWVTGNITVHMTPGHHQTMVLPPNVENLGELFRAELIKDPESKEMSNANVNKAMQ</sequence>
<dbReference type="PANTHER" id="PTHR45527:SF1">
    <property type="entry name" value="FATTY ACID SYNTHASE"/>
    <property type="match status" value="1"/>
</dbReference>
<dbReference type="SUPFAM" id="SSF56801">
    <property type="entry name" value="Acetyl-CoA synthetase-like"/>
    <property type="match status" value="1"/>
</dbReference>
<evidence type="ECO:0000313" key="6">
    <source>
        <dbReference type="Proteomes" id="UP000196027"/>
    </source>
</evidence>
<dbReference type="Proteomes" id="UP000196027">
    <property type="component" value="Chromosome"/>
</dbReference>
<proteinExistence type="predicted"/>
<dbReference type="InterPro" id="IPR036736">
    <property type="entry name" value="ACP-like_sf"/>
</dbReference>
<dbReference type="GO" id="GO:0031177">
    <property type="term" value="F:phosphopantetheine binding"/>
    <property type="evidence" value="ECO:0007669"/>
    <property type="project" value="TreeGrafter"/>
</dbReference>
<dbReference type="EMBL" id="CP021425">
    <property type="protein sequence ID" value="ARU56722.1"/>
    <property type="molecule type" value="Genomic_DNA"/>
</dbReference>
<dbReference type="InterPro" id="IPR042099">
    <property type="entry name" value="ANL_N_sf"/>
</dbReference>
<evidence type="ECO:0000256" key="3">
    <source>
        <dbReference type="ARBA" id="ARBA00022553"/>
    </source>
</evidence>
<dbReference type="Gene3D" id="3.30.300.30">
    <property type="match status" value="1"/>
</dbReference>
<dbReference type="InterPro" id="IPR045851">
    <property type="entry name" value="AMP-bd_C_sf"/>
</dbReference>
<dbReference type="Gene3D" id="3.40.50.1820">
    <property type="entry name" value="alpha/beta hydrolase"/>
    <property type="match status" value="1"/>
</dbReference>
<feature type="domain" description="Carrier" evidence="4">
    <location>
        <begin position="814"/>
        <end position="889"/>
    </location>
</feature>
<accession>A0A1Y0I893</accession>
<dbReference type="InterPro" id="IPR001031">
    <property type="entry name" value="Thioesterase"/>
</dbReference>
<evidence type="ECO:0000256" key="2">
    <source>
        <dbReference type="ARBA" id="ARBA00022450"/>
    </source>
</evidence>
<dbReference type="SUPFAM" id="SSF53474">
    <property type="entry name" value="alpha/beta-Hydrolases"/>
    <property type="match status" value="1"/>
</dbReference>
<dbReference type="CDD" id="cd05930">
    <property type="entry name" value="A_NRPS"/>
    <property type="match status" value="1"/>
</dbReference>
<dbReference type="KEGG" id="ome:OLMES_2672"/>
<keyword evidence="3" id="KW-0597">Phosphoprotein</keyword>
<dbReference type="Gene3D" id="3.40.50.12780">
    <property type="entry name" value="N-terminal domain of ligase-like"/>
    <property type="match status" value="1"/>
</dbReference>
<dbReference type="NCBIfam" id="TIGR01733">
    <property type="entry name" value="AA-adenyl-dom"/>
    <property type="match status" value="1"/>
</dbReference>
<organism evidence="5 6">
    <name type="scientific">Oleiphilus messinensis</name>
    <dbReference type="NCBI Taxonomy" id="141451"/>
    <lineage>
        <taxon>Bacteria</taxon>
        <taxon>Pseudomonadati</taxon>
        <taxon>Pseudomonadota</taxon>
        <taxon>Gammaproteobacteria</taxon>
        <taxon>Oceanospirillales</taxon>
        <taxon>Oleiphilaceae</taxon>
        <taxon>Oleiphilus</taxon>
    </lineage>
</organism>
<dbReference type="SUPFAM" id="SSF47336">
    <property type="entry name" value="ACP-like"/>
    <property type="match status" value="1"/>
</dbReference>
<dbReference type="FunFam" id="1.10.1200.10:FF:000005">
    <property type="entry name" value="Nonribosomal peptide synthetase 1"/>
    <property type="match status" value="1"/>
</dbReference>
<keyword evidence="2" id="KW-0596">Phosphopantetheine</keyword>
<gene>
    <name evidence="5" type="ORF">OLMES_2672</name>
</gene>
<dbReference type="OrthoDB" id="9757559at2"/>
<dbReference type="Gene3D" id="3.30.559.30">
    <property type="entry name" value="Nonribosomal peptide synthetase, condensation domain"/>
    <property type="match status" value="1"/>
</dbReference>
<dbReference type="InterPro" id="IPR001242">
    <property type="entry name" value="Condensation_dom"/>
</dbReference>
<dbReference type="InterPro" id="IPR029058">
    <property type="entry name" value="AB_hydrolase_fold"/>
</dbReference>
<dbReference type="Pfam" id="PF00550">
    <property type="entry name" value="PP-binding"/>
    <property type="match status" value="1"/>
</dbReference>
<dbReference type="SUPFAM" id="SSF52777">
    <property type="entry name" value="CoA-dependent acyltransferases"/>
    <property type="match status" value="1"/>
</dbReference>
<dbReference type="AlphaFoldDB" id="A0A1Y0I893"/>
<dbReference type="Pfam" id="PF13193">
    <property type="entry name" value="AMP-binding_C"/>
    <property type="match status" value="1"/>
</dbReference>
<dbReference type="Pfam" id="PF00975">
    <property type="entry name" value="Thioesterase"/>
    <property type="match status" value="1"/>
</dbReference>
<evidence type="ECO:0000313" key="5">
    <source>
        <dbReference type="EMBL" id="ARU56722.1"/>
    </source>
</evidence>